<gene>
    <name evidence="1" type="ordered locus">Ftrac_3415</name>
</gene>
<dbReference type="RefSeq" id="WP_013455531.1">
    <property type="nucleotide sequence ID" value="NC_014759.1"/>
</dbReference>
<dbReference type="AlphaFoldDB" id="E4TLW0"/>
<reference evidence="1 2" key="1">
    <citation type="journal article" date="2011" name="Stand. Genomic Sci.">
        <title>Complete genome sequence of Marivirga tractuosa type strain (H-43).</title>
        <authorList>
            <person name="Pagani I."/>
            <person name="Chertkov O."/>
            <person name="Lapidus A."/>
            <person name="Lucas S."/>
            <person name="Del Rio T.G."/>
            <person name="Tice H."/>
            <person name="Copeland A."/>
            <person name="Cheng J.F."/>
            <person name="Nolan M."/>
            <person name="Saunders E."/>
            <person name="Pitluck S."/>
            <person name="Held B."/>
            <person name="Goodwin L."/>
            <person name="Liolios K."/>
            <person name="Ovchinikova G."/>
            <person name="Ivanova N."/>
            <person name="Mavromatis K."/>
            <person name="Pati A."/>
            <person name="Chen A."/>
            <person name="Palaniappan K."/>
            <person name="Land M."/>
            <person name="Hauser L."/>
            <person name="Jeffries C.D."/>
            <person name="Detter J.C."/>
            <person name="Han C."/>
            <person name="Tapia R."/>
            <person name="Ngatchou-Djao O.D."/>
            <person name="Rohde M."/>
            <person name="Goker M."/>
            <person name="Spring S."/>
            <person name="Sikorski J."/>
            <person name="Woyke T."/>
            <person name="Bristow J."/>
            <person name="Eisen J.A."/>
            <person name="Markowitz V."/>
            <person name="Hugenholtz P."/>
            <person name="Klenk H.P."/>
            <person name="Kyrpides N.C."/>
        </authorList>
    </citation>
    <scope>NUCLEOTIDE SEQUENCE [LARGE SCALE GENOMIC DNA]</scope>
    <source>
        <strain evidence="2">ATCC 23168 / DSM 4126 / NBRC 15989 / NCIMB 1408 / VKM B-1430 / H-43</strain>
    </source>
</reference>
<proteinExistence type="predicted"/>
<dbReference type="STRING" id="643867.Ftrac_3415"/>
<evidence type="ECO:0000313" key="1">
    <source>
        <dbReference type="EMBL" id="ADR23389.1"/>
    </source>
</evidence>
<sequence length="77" mass="9183">MVDLKQQLIDKIQLTTDKVKLEEIYRLLEIEFDEQEVYILSAEQKSAVKEAQKQIKNGEFLSDEQANKEVEEWLKRK</sequence>
<protein>
    <submittedName>
        <fullName evidence="1">Uncharacterized protein</fullName>
    </submittedName>
</protein>
<organism evidence="1 2">
    <name type="scientific">Marivirga tractuosa (strain ATCC 23168 / DSM 4126 / NBRC 15989 / NCIMB 1408 / VKM B-1430 / H-43)</name>
    <name type="common">Microscilla tractuosa</name>
    <name type="synonym">Flexibacter tractuosus</name>
    <dbReference type="NCBI Taxonomy" id="643867"/>
    <lineage>
        <taxon>Bacteria</taxon>
        <taxon>Pseudomonadati</taxon>
        <taxon>Bacteroidota</taxon>
        <taxon>Cytophagia</taxon>
        <taxon>Cytophagales</taxon>
        <taxon>Marivirgaceae</taxon>
        <taxon>Marivirga</taxon>
    </lineage>
</organism>
<evidence type="ECO:0000313" key="2">
    <source>
        <dbReference type="Proteomes" id="UP000008720"/>
    </source>
</evidence>
<dbReference type="eggNOG" id="ENOG5030YAH">
    <property type="taxonomic scope" value="Bacteria"/>
</dbReference>
<dbReference type="EMBL" id="CP002349">
    <property type="protein sequence ID" value="ADR23389.1"/>
    <property type="molecule type" value="Genomic_DNA"/>
</dbReference>
<dbReference type="HOGENOM" id="CLU_2784628_0_0_10"/>
<keyword evidence="2" id="KW-1185">Reference proteome</keyword>
<accession>E4TLW0</accession>
<dbReference type="OrthoDB" id="1122787at2"/>
<dbReference type="Proteomes" id="UP000008720">
    <property type="component" value="Chromosome"/>
</dbReference>
<name>E4TLW0_MARTH</name>
<dbReference type="KEGG" id="mtt:Ftrac_3415"/>